<evidence type="ECO:0000256" key="6">
    <source>
        <dbReference type="ARBA" id="ARBA00022989"/>
    </source>
</evidence>
<evidence type="ECO:0000256" key="8">
    <source>
        <dbReference type="SAM" id="Phobius"/>
    </source>
</evidence>
<proteinExistence type="inferred from homology"/>
<dbReference type="Gene3D" id="3.30.70.1440">
    <property type="entry name" value="Multidrug efflux transporter AcrB pore domain"/>
    <property type="match status" value="1"/>
</dbReference>
<gene>
    <name evidence="9" type="ORF">GCM10007420_15750</name>
</gene>
<evidence type="ECO:0000256" key="4">
    <source>
        <dbReference type="ARBA" id="ARBA00022475"/>
    </source>
</evidence>
<keyword evidence="4" id="KW-1003">Cell membrane</keyword>
<dbReference type="EMBL" id="BMFS01000006">
    <property type="protein sequence ID" value="GGH00625.1"/>
    <property type="molecule type" value="Genomic_DNA"/>
</dbReference>
<dbReference type="InterPro" id="IPR001036">
    <property type="entry name" value="Acrflvin-R"/>
</dbReference>
<evidence type="ECO:0000256" key="7">
    <source>
        <dbReference type="ARBA" id="ARBA00023136"/>
    </source>
</evidence>
<dbReference type="InterPro" id="IPR004763">
    <property type="entry name" value="CusA-like"/>
</dbReference>
<reference evidence="10" key="1">
    <citation type="journal article" date="2019" name="Int. J. Syst. Evol. Microbiol.">
        <title>The Global Catalogue of Microorganisms (GCM) 10K type strain sequencing project: providing services to taxonomists for standard genome sequencing and annotation.</title>
        <authorList>
            <consortium name="The Broad Institute Genomics Platform"/>
            <consortium name="The Broad Institute Genome Sequencing Center for Infectious Disease"/>
            <person name="Wu L."/>
            <person name="Ma J."/>
        </authorList>
    </citation>
    <scope>NUCLEOTIDE SEQUENCE [LARGE SCALE GENOMIC DNA]</scope>
    <source>
        <strain evidence="10">CGMCC 1.12766</strain>
    </source>
</reference>
<dbReference type="RefSeq" id="WP_188452024.1">
    <property type="nucleotide sequence ID" value="NZ_BMFS01000006.1"/>
</dbReference>
<comment type="similarity">
    <text evidence="2">Belongs to the resistance-nodulation-cell division (RND) (TC 2.A.6) family.</text>
</comment>
<dbReference type="SUPFAM" id="SSF82866">
    <property type="entry name" value="Multidrug efflux transporter AcrB transmembrane domain"/>
    <property type="match status" value="2"/>
</dbReference>
<dbReference type="Proteomes" id="UP000648722">
    <property type="component" value="Unassembled WGS sequence"/>
</dbReference>
<evidence type="ECO:0000313" key="9">
    <source>
        <dbReference type="EMBL" id="GGH00625.1"/>
    </source>
</evidence>
<dbReference type="PRINTS" id="PR00702">
    <property type="entry name" value="ACRIFLAVINRP"/>
</dbReference>
<feature type="transmembrane region" description="Helical" evidence="8">
    <location>
        <begin position="963"/>
        <end position="982"/>
    </location>
</feature>
<dbReference type="SUPFAM" id="SSF82714">
    <property type="entry name" value="Multidrug efflux transporter AcrB TolC docking domain, DN and DC subdomains"/>
    <property type="match status" value="2"/>
</dbReference>
<protein>
    <submittedName>
        <fullName evidence="9">Multidrug transporter AcrB</fullName>
    </submittedName>
</protein>
<dbReference type="SUPFAM" id="SSF82693">
    <property type="entry name" value="Multidrug efflux transporter AcrB pore domain, PN1, PN2, PC1 and PC2 subdomains"/>
    <property type="match status" value="2"/>
</dbReference>
<feature type="transmembrane region" description="Helical" evidence="8">
    <location>
        <begin position="443"/>
        <end position="461"/>
    </location>
</feature>
<evidence type="ECO:0000256" key="5">
    <source>
        <dbReference type="ARBA" id="ARBA00022692"/>
    </source>
</evidence>
<feature type="transmembrane region" description="Helical" evidence="8">
    <location>
        <begin position="894"/>
        <end position="927"/>
    </location>
</feature>
<feature type="transmembrane region" description="Helical" evidence="8">
    <location>
        <begin position="336"/>
        <end position="355"/>
    </location>
</feature>
<dbReference type="Gene3D" id="3.30.70.1320">
    <property type="entry name" value="Multidrug efflux transporter AcrB pore domain like"/>
    <property type="match status" value="1"/>
</dbReference>
<dbReference type="Gene3D" id="3.30.2090.10">
    <property type="entry name" value="Multidrug efflux transporter AcrB TolC docking domain, DN and DC subdomains"/>
    <property type="match status" value="2"/>
</dbReference>
<evidence type="ECO:0000256" key="3">
    <source>
        <dbReference type="ARBA" id="ARBA00022448"/>
    </source>
</evidence>
<keyword evidence="6 8" id="KW-1133">Transmembrane helix</keyword>
<evidence type="ECO:0000313" key="10">
    <source>
        <dbReference type="Proteomes" id="UP000648722"/>
    </source>
</evidence>
<dbReference type="PANTHER" id="PTHR32063:SF4">
    <property type="entry name" value="SLR6043 PROTEIN"/>
    <property type="match status" value="1"/>
</dbReference>
<dbReference type="Gene3D" id="1.20.1640.10">
    <property type="entry name" value="Multidrug efflux transporter AcrB transmembrane domain"/>
    <property type="match status" value="2"/>
</dbReference>
<organism evidence="9 10">
    <name type="scientific">Glycocaulis albus</name>
    <dbReference type="NCBI Taxonomy" id="1382801"/>
    <lineage>
        <taxon>Bacteria</taxon>
        <taxon>Pseudomonadati</taxon>
        <taxon>Pseudomonadota</taxon>
        <taxon>Alphaproteobacteria</taxon>
        <taxon>Maricaulales</taxon>
        <taxon>Maricaulaceae</taxon>
        <taxon>Glycocaulis</taxon>
    </lineage>
</organism>
<accession>A0ABQ1XR20</accession>
<sequence>MIHQTIRFSLLNRAFVLMGGLALLAWGAWEATRMPVDVFPDLTAPTVTVVAEAHGMAPEEVETLITLPIETALNGASGIRRVRSSTSVGSAIIWADFEWGTDIYLARQIVAEKLQLVRDTLPPGVPAPVLAPVSSIMGEVMFIALGSDQHSEMEIRTAADWTLRRRLLAVPGVAQVIPIGGEVRQYQVDVRPERLAAYGITFEEVMTAVARTNANSSAGFVSQGGQEYLIRGVGRVGSLEDIATTAVRQVQGVPVLVRDLAELRMGAAITRGTGSQNGNPAVVIGIQKQTDTNTLTLTEELDRVIGEVEAGLPEGMFIETNLFRQANFIEVAVENVLHALRDGAILVVVIVFAFLMSGRATLISLLAIPLSLVVTILTLRWLGFSINTMTLGGMAIALGALVDDAIIVVENVVRRLRVNRSSPAPQPVLKVVEDATREIQGSIVFATLIIMLVFLPLFFLSGVEGRLLQPLGLAYVIALAASLLVAVTVTPALAAVLMPASRTIRTDREPWLARMVHAAYRPVLNITLAHWAILGGLSLVALAASLALLATAGRAFLPDFNEGSLTVSAVTLPGTSLEQSNELGAMVERILLDQPEVVATARRTGRAELDEHAQAVSASEIEVTLEMGDRSREDFLEDLRRSLGALPGMNVTIGQPISHRIDHMLSGTRASIAVKLFGPDLYELRRIAEQVRAQMETVEGVVDLSIEQQADIPVLTVDFDRDAIARHGLHVQDVAEAVEAAFAGVEVSQVLEDGAAYGLVVRYAAENRQDLDAVRDTRFITPAGGEVPLRALADIRRDRGPNTISRENVQRKIVVMSNVAGRDLLSVVGDIQTNIAANIDLPPGYYIEYGGQFESANEATARLSVLSVAVIVGVFLLLYMAFSSARDATLVMANLPFALIGGVIGVFAAGGVLSVASIIGFITLFGIATRNGVMMVSHIRHLTLSGEAATFEEAVRRGAMERLVPILMTALATALALVPLALRGGEPGSEIQAPMAVVILFGLVSSTLLNMIVLPALYLRFGAVRHHGGGRREAEPAAMPVPAPSRS</sequence>
<keyword evidence="3" id="KW-0813">Transport</keyword>
<comment type="subcellular location">
    <subcellularLocation>
        <location evidence="1">Cell membrane</location>
        <topology evidence="1">Multi-pass membrane protein</topology>
    </subcellularLocation>
</comment>
<dbReference type="Pfam" id="PF00873">
    <property type="entry name" value="ACR_tran"/>
    <property type="match status" value="1"/>
</dbReference>
<feature type="transmembrane region" description="Helical" evidence="8">
    <location>
        <begin position="362"/>
        <end position="382"/>
    </location>
</feature>
<dbReference type="PANTHER" id="PTHR32063">
    <property type="match status" value="1"/>
</dbReference>
<feature type="transmembrane region" description="Helical" evidence="8">
    <location>
        <begin position="473"/>
        <end position="499"/>
    </location>
</feature>
<comment type="caution">
    <text evidence="9">The sequence shown here is derived from an EMBL/GenBank/DDBJ whole genome shotgun (WGS) entry which is preliminary data.</text>
</comment>
<feature type="transmembrane region" description="Helical" evidence="8">
    <location>
        <begin position="863"/>
        <end position="882"/>
    </location>
</feature>
<name>A0ABQ1XR20_9PROT</name>
<keyword evidence="7 8" id="KW-0472">Membrane</keyword>
<dbReference type="NCBIfam" id="TIGR00914">
    <property type="entry name" value="2A0601"/>
    <property type="match status" value="1"/>
</dbReference>
<feature type="transmembrane region" description="Helical" evidence="8">
    <location>
        <begin position="994"/>
        <end position="1019"/>
    </location>
</feature>
<feature type="transmembrane region" description="Helical" evidence="8">
    <location>
        <begin position="539"/>
        <end position="557"/>
    </location>
</feature>
<keyword evidence="5 8" id="KW-0812">Transmembrane</keyword>
<dbReference type="Gene3D" id="3.30.70.1430">
    <property type="entry name" value="Multidrug efflux transporter AcrB pore domain"/>
    <property type="match status" value="2"/>
</dbReference>
<keyword evidence="10" id="KW-1185">Reference proteome</keyword>
<evidence type="ECO:0000256" key="1">
    <source>
        <dbReference type="ARBA" id="ARBA00004651"/>
    </source>
</evidence>
<dbReference type="InterPro" id="IPR027463">
    <property type="entry name" value="AcrB_DN_DC_subdom"/>
</dbReference>
<evidence type="ECO:0000256" key="2">
    <source>
        <dbReference type="ARBA" id="ARBA00010942"/>
    </source>
</evidence>